<keyword evidence="3 6" id="KW-0812">Transmembrane</keyword>
<evidence type="ECO:0000313" key="8">
    <source>
        <dbReference type="EMBL" id="RLK58361.1"/>
    </source>
</evidence>
<dbReference type="InterPro" id="IPR020846">
    <property type="entry name" value="MFS_dom"/>
</dbReference>
<dbReference type="InterPro" id="IPR050189">
    <property type="entry name" value="MFS_Efflux_Transporters"/>
</dbReference>
<feature type="transmembrane region" description="Helical" evidence="6">
    <location>
        <begin position="178"/>
        <end position="205"/>
    </location>
</feature>
<feature type="transmembrane region" description="Helical" evidence="6">
    <location>
        <begin position="258"/>
        <end position="277"/>
    </location>
</feature>
<dbReference type="Proteomes" id="UP000282454">
    <property type="component" value="Unassembled WGS sequence"/>
</dbReference>
<feature type="transmembrane region" description="Helical" evidence="6">
    <location>
        <begin position="119"/>
        <end position="140"/>
    </location>
</feature>
<keyword evidence="5 6" id="KW-0472">Membrane</keyword>
<evidence type="ECO:0000256" key="4">
    <source>
        <dbReference type="ARBA" id="ARBA00022989"/>
    </source>
</evidence>
<feature type="transmembrane region" description="Helical" evidence="6">
    <location>
        <begin position="347"/>
        <end position="373"/>
    </location>
</feature>
<feature type="transmembrane region" description="Helical" evidence="6">
    <location>
        <begin position="29"/>
        <end position="52"/>
    </location>
</feature>
<keyword evidence="9" id="KW-1185">Reference proteome</keyword>
<name>A0A421B271_9PSEU</name>
<feature type="transmembrane region" description="Helical" evidence="6">
    <location>
        <begin position="93"/>
        <end position="113"/>
    </location>
</feature>
<feature type="transmembrane region" description="Helical" evidence="6">
    <location>
        <begin position="318"/>
        <end position="338"/>
    </location>
</feature>
<dbReference type="SUPFAM" id="SSF103473">
    <property type="entry name" value="MFS general substrate transporter"/>
    <property type="match status" value="1"/>
</dbReference>
<dbReference type="PANTHER" id="PTHR43124">
    <property type="entry name" value="PURINE EFFLUX PUMP PBUE"/>
    <property type="match status" value="1"/>
</dbReference>
<evidence type="ECO:0000259" key="7">
    <source>
        <dbReference type="PROSITE" id="PS50850"/>
    </source>
</evidence>
<protein>
    <submittedName>
        <fullName evidence="8">Putative MFS family arabinose efflux permease</fullName>
    </submittedName>
</protein>
<dbReference type="InterPro" id="IPR011701">
    <property type="entry name" value="MFS"/>
</dbReference>
<comment type="caution">
    <text evidence="8">The sequence shown here is derived from an EMBL/GenBank/DDBJ whole genome shotgun (WGS) entry which is preliminary data.</text>
</comment>
<evidence type="ECO:0000256" key="3">
    <source>
        <dbReference type="ARBA" id="ARBA00022692"/>
    </source>
</evidence>
<dbReference type="Gene3D" id="1.20.1250.20">
    <property type="entry name" value="MFS general substrate transporter like domains"/>
    <property type="match status" value="2"/>
</dbReference>
<dbReference type="InterPro" id="IPR036259">
    <property type="entry name" value="MFS_trans_sf"/>
</dbReference>
<feature type="transmembrane region" description="Helical" evidence="6">
    <location>
        <begin position="289"/>
        <end position="306"/>
    </location>
</feature>
<dbReference type="EMBL" id="RCDD01000003">
    <property type="protein sequence ID" value="RLK58361.1"/>
    <property type="molecule type" value="Genomic_DNA"/>
</dbReference>
<keyword evidence="4 6" id="KW-1133">Transmembrane helix</keyword>
<feature type="transmembrane region" description="Helical" evidence="6">
    <location>
        <begin position="379"/>
        <end position="397"/>
    </location>
</feature>
<gene>
    <name evidence="8" type="ORF">CLV68_4459</name>
</gene>
<evidence type="ECO:0000256" key="6">
    <source>
        <dbReference type="SAM" id="Phobius"/>
    </source>
</evidence>
<evidence type="ECO:0000256" key="2">
    <source>
        <dbReference type="ARBA" id="ARBA00022475"/>
    </source>
</evidence>
<dbReference type="GO" id="GO:0022857">
    <property type="term" value="F:transmembrane transporter activity"/>
    <property type="evidence" value="ECO:0007669"/>
    <property type="project" value="InterPro"/>
</dbReference>
<accession>A0A421B271</accession>
<dbReference type="PROSITE" id="PS50850">
    <property type="entry name" value="MFS"/>
    <property type="match status" value="1"/>
</dbReference>
<dbReference type="GO" id="GO:0005886">
    <property type="term" value="C:plasma membrane"/>
    <property type="evidence" value="ECO:0007669"/>
    <property type="project" value="UniProtKB-SubCell"/>
</dbReference>
<evidence type="ECO:0000313" key="9">
    <source>
        <dbReference type="Proteomes" id="UP000282454"/>
    </source>
</evidence>
<reference evidence="8 9" key="1">
    <citation type="submission" date="2018-10" db="EMBL/GenBank/DDBJ databases">
        <title>Genomic Encyclopedia of Archaeal and Bacterial Type Strains, Phase II (KMG-II): from individual species to whole genera.</title>
        <authorList>
            <person name="Goeker M."/>
        </authorList>
    </citation>
    <scope>NUCLEOTIDE SEQUENCE [LARGE SCALE GENOMIC DNA]</scope>
    <source>
        <strain evidence="8 9">DSM 45657</strain>
    </source>
</reference>
<comment type="subcellular location">
    <subcellularLocation>
        <location evidence="1">Cell membrane</location>
        <topology evidence="1">Multi-pass membrane protein</topology>
    </subcellularLocation>
</comment>
<feature type="transmembrane region" description="Helical" evidence="6">
    <location>
        <begin position="64"/>
        <end position="86"/>
    </location>
</feature>
<sequence length="428" mass="42717">MNAHRAATRRPLRLVSAPASRRAPLPSSVYVLALATLAVGTSGHAVAGLLPWMSADLSLDLATLGQLVTLFAITCALAGPVLAVATGRWERRTLLVTSLLVAALGNAAAALASGFGVLAAARVLTALGAASATAVAVGMAAQSTPAPRRATAMAVTLTGVAAAVLVGVPSAAAAARVIGYHAVLASVATLCAVAATAVAVAAPPVPAPPVLSLRERVAAAGQRRVLAVLGGGLLSWTATFIVYPYLAALVDRRPGGGAPLVVLLAAYGVGAVLGNAVAGRAADRFGPRAPLVATTAVTAVMLLWVIPATVDASVGGPVAMLVWGMAGWSANPALNAWLAQLDEDRSAVLFAVAGSAIYLGMGLGTLVGGGVLVWAGADLLGPVAAGFTLAACLLLAVTGPPARPWREDLLPSQQLLVPEGALLRWRLR</sequence>
<evidence type="ECO:0000256" key="5">
    <source>
        <dbReference type="ARBA" id="ARBA00023136"/>
    </source>
</evidence>
<organism evidence="8 9">
    <name type="scientific">Actinokineospora cianjurensis</name>
    <dbReference type="NCBI Taxonomy" id="585224"/>
    <lineage>
        <taxon>Bacteria</taxon>
        <taxon>Bacillati</taxon>
        <taxon>Actinomycetota</taxon>
        <taxon>Actinomycetes</taxon>
        <taxon>Pseudonocardiales</taxon>
        <taxon>Pseudonocardiaceae</taxon>
        <taxon>Actinokineospora</taxon>
    </lineage>
</organism>
<keyword evidence="2" id="KW-1003">Cell membrane</keyword>
<proteinExistence type="predicted"/>
<dbReference type="AlphaFoldDB" id="A0A421B271"/>
<dbReference type="PANTHER" id="PTHR43124:SF10">
    <property type="entry name" value="PURINE EFFLUX PUMP PBUE"/>
    <property type="match status" value="1"/>
</dbReference>
<feature type="transmembrane region" description="Helical" evidence="6">
    <location>
        <begin position="225"/>
        <end position="246"/>
    </location>
</feature>
<dbReference type="OrthoDB" id="9814237at2"/>
<dbReference type="Pfam" id="PF07690">
    <property type="entry name" value="MFS_1"/>
    <property type="match status" value="1"/>
</dbReference>
<evidence type="ECO:0000256" key="1">
    <source>
        <dbReference type="ARBA" id="ARBA00004651"/>
    </source>
</evidence>
<feature type="domain" description="Major facilitator superfamily (MFS) profile" evidence="7">
    <location>
        <begin position="28"/>
        <end position="403"/>
    </location>
</feature>
<feature type="transmembrane region" description="Helical" evidence="6">
    <location>
        <begin position="152"/>
        <end position="172"/>
    </location>
</feature>